<gene>
    <name evidence="1" type="ORF">AVEN_77599_1</name>
</gene>
<comment type="caution">
    <text evidence="1">The sequence shown here is derived from an EMBL/GenBank/DDBJ whole genome shotgun (WGS) entry which is preliminary data.</text>
</comment>
<sequence length="57" mass="7382">MNEEIEKRRRLEEIAEWKHQEEIQMEERRRREEQEYEEWKQKDEMEFKLQKICLGAE</sequence>
<feature type="non-terminal residue" evidence="1">
    <location>
        <position position="57"/>
    </location>
</feature>
<dbReference type="AlphaFoldDB" id="A0A4Y2FEN7"/>
<name>A0A4Y2FEN7_ARAVE</name>
<reference evidence="1 2" key="1">
    <citation type="journal article" date="2019" name="Sci. Rep.">
        <title>Orb-weaving spider Araneus ventricosus genome elucidates the spidroin gene catalogue.</title>
        <authorList>
            <person name="Kono N."/>
            <person name="Nakamura H."/>
            <person name="Ohtoshi R."/>
            <person name="Moran D.A.P."/>
            <person name="Shinohara A."/>
            <person name="Yoshida Y."/>
            <person name="Fujiwara M."/>
            <person name="Mori M."/>
            <person name="Tomita M."/>
            <person name="Arakawa K."/>
        </authorList>
    </citation>
    <scope>NUCLEOTIDE SEQUENCE [LARGE SCALE GENOMIC DNA]</scope>
</reference>
<dbReference type="Proteomes" id="UP000499080">
    <property type="component" value="Unassembled WGS sequence"/>
</dbReference>
<evidence type="ECO:0000313" key="1">
    <source>
        <dbReference type="EMBL" id="GBM38755.1"/>
    </source>
</evidence>
<keyword evidence="2" id="KW-1185">Reference proteome</keyword>
<proteinExistence type="predicted"/>
<accession>A0A4Y2FEN7</accession>
<dbReference type="EMBL" id="BGPR01095512">
    <property type="protein sequence ID" value="GBM38755.1"/>
    <property type="molecule type" value="Genomic_DNA"/>
</dbReference>
<organism evidence="1 2">
    <name type="scientific">Araneus ventricosus</name>
    <name type="common">Orbweaver spider</name>
    <name type="synonym">Epeira ventricosa</name>
    <dbReference type="NCBI Taxonomy" id="182803"/>
    <lineage>
        <taxon>Eukaryota</taxon>
        <taxon>Metazoa</taxon>
        <taxon>Ecdysozoa</taxon>
        <taxon>Arthropoda</taxon>
        <taxon>Chelicerata</taxon>
        <taxon>Arachnida</taxon>
        <taxon>Araneae</taxon>
        <taxon>Araneomorphae</taxon>
        <taxon>Entelegynae</taxon>
        <taxon>Araneoidea</taxon>
        <taxon>Araneidae</taxon>
        <taxon>Araneus</taxon>
    </lineage>
</organism>
<evidence type="ECO:0000313" key="2">
    <source>
        <dbReference type="Proteomes" id="UP000499080"/>
    </source>
</evidence>
<protein>
    <submittedName>
        <fullName evidence="1">Uncharacterized protein</fullName>
    </submittedName>
</protein>